<evidence type="ECO:0000256" key="2">
    <source>
        <dbReference type="ARBA" id="ARBA00023033"/>
    </source>
</evidence>
<gene>
    <name evidence="4" type="ORF">ACE1CI_05880</name>
</gene>
<keyword evidence="5" id="KW-1185">Reference proteome</keyword>
<comment type="similarity">
    <text evidence="3">Belongs to the flavin-dependent halogenase family. Bacterial tryptophan halogenase subfamily.</text>
</comment>
<dbReference type="GO" id="GO:0016491">
    <property type="term" value="F:oxidoreductase activity"/>
    <property type="evidence" value="ECO:0007669"/>
    <property type="project" value="UniProtKB-KW"/>
</dbReference>
<organism evidence="4 5">
    <name type="scientific">Floridaenema flaviceps BLCC-F50</name>
    <dbReference type="NCBI Taxonomy" id="3153642"/>
    <lineage>
        <taxon>Bacteria</taxon>
        <taxon>Bacillati</taxon>
        <taxon>Cyanobacteriota</taxon>
        <taxon>Cyanophyceae</taxon>
        <taxon>Oscillatoriophycideae</taxon>
        <taxon>Aerosakkonematales</taxon>
        <taxon>Aerosakkonemataceae</taxon>
        <taxon>Floridanema</taxon>
        <taxon>Floridanema flaviceps</taxon>
    </lineage>
</organism>
<dbReference type="InterPro" id="IPR036188">
    <property type="entry name" value="FAD/NAD-bd_sf"/>
</dbReference>
<dbReference type="SUPFAM" id="SSF51905">
    <property type="entry name" value="FAD/NAD(P)-binding domain"/>
    <property type="match status" value="1"/>
</dbReference>
<keyword evidence="2" id="KW-0503">Monooxygenase</keyword>
<protein>
    <submittedName>
        <fullName evidence="4">NAD(P)/FAD-dependent oxidoreductase</fullName>
        <ecNumber evidence="4">1.-.-.-</ecNumber>
    </submittedName>
</protein>
<dbReference type="PANTHER" id="PTHR43747">
    <property type="entry name" value="FAD-BINDING PROTEIN"/>
    <property type="match status" value="1"/>
</dbReference>
<comment type="caution">
    <text evidence="4">The sequence shown here is derived from an EMBL/GenBank/DDBJ whole genome shotgun (WGS) entry which is preliminary data.</text>
</comment>
<evidence type="ECO:0000313" key="5">
    <source>
        <dbReference type="Proteomes" id="UP001576784"/>
    </source>
</evidence>
<dbReference type="InterPro" id="IPR006905">
    <property type="entry name" value="Flavin_halogenase"/>
</dbReference>
<evidence type="ECO:0000256" key="1">
    <source>
        <dbReference type="ARBA" id="ARBA00023002"/>
    </source>
</evidence>
<dbReference type="EMBL" id="JBHFNR010000037">
    <property type="protein sequence ID" value="MFB2892456.1"/>
    <property type="molecule type" value="Genomic_DNA"/>
</dbReference>
<dbReference type="PANTHER" id="PTHR43747:SF5">
    <property type="entry name" value="FAD-BINDING DOMAIN-CONTAINING PROTEIN"/>
    <property type="match status" value="1"/>
</dbReference>
<name>A0ABV4XL93_9CYAN</name>
<keyword evidence="1 4" id="KW-0560">Oxidoreductase</keyword>
<evidence type="ECO:0000313" key="4">
    <source>
        <dbReference type="EMBL" id="MFB2892456.1"/>
    </source>
</evidence>
<proteinExistence type="inferred from homology"/>
<evidence type="ECO:0000256" key="3">
    <source>
        <dbReference type="ARBA" id="ARBA00038396"/>
    </source>
</evidence>
<accession>A0ABV4XL93</accession>
<dbReference type="Proteomes" id="UP001576784">
    <property type="component" value="Unassembled WGS sequence"/>
</dbReference>
<dbReference type="Gene3D" id="3.50.50.60">
    <property type="entry name" value="FAD/NAD(P)-binding domain"/>
    <property type="match status" value="1"/>
</dbReference>
<dbReference type="Pfam" id="PF04820">
    <property type="entry name" value="Trp_halogenase"/>
    <property type="match status" value="1"/>
</dbReference>
<sequence length="589" mass="67629">MMYANRSQEYDVVIMGAGFAGLCQARHLMLNIPNIKIAMVDPRPPERSDKDLKIGESLIEVAALFLCKELGLHDYLIENHPPKSGLNFHWPKDPAQTETLDDYYHVWANRQTPIASFHLHRAKFEQDLLKVNQDMGAVFYKGYVVDVDLTPKDAIKTVEIKVGGEKMELKAKHIIDAAGRKFIIGRKTDNLLFGPENLLGLNNGSTWLRVKNVDRTIFHSGYHPTGASTSHYYSTNHYFGHGHWLWMIPIDKRSMELSIGIVYHHDVISAEQINTQDKFCAFLKANHNVLAQIVNSGEIVDFNCWLKIAHKSKTMFSPDNWYAIGDAAHIFDAFYSYGTTMIAFAVESVTEIIRAKLAGEPDVEIKRAAYNEFNLVYGRTVNCLYRGHAQQLGHASVMSWRIYFEYMWWFGVHVPTYIGKWHLDLNFIPKYVKIANGNVDGIFAHLCKQFNQLVEQGANIGLMDAYRADQLIGGYGTLKHFDDFLENTKFEPKRCNVFASMKNAYFYIAIWYVLFQWKGFGLSGLLNPQNLYYLFRMLGLSAKAALGESIYKFKTRGLPENSQVEKMRQEFKSYRYRPTWPLLKKKLAS</sequence>
<dbReference type="EC" id="1.-.-.-" evidence="4"/>
<dbReference type="InterPro" id="IPR050816">
    <property type="entry name" value="Flavin-dep_Halogenase_NPB"/>
</dbReference>
<reference evidence="4 5" key="1">
    <citation type="submission" date="2024-09" db="EMBL/GenBank/DDBJ databases">
        <title>Floridaenema gen nov. (Aerosakkonemataceae, Aerosakkonematales ord. nov., Cyanobacteria) from benthic tropical and subtropical fresh waters, with the description of four new species.</title>
        <authorList>
            <person name="Moretto J.A."/>
            <person name="Berthold D.E."/>
            <person name="Lefler F.W."/>
            <person name="Huang I.-S."/>
            <person name="Laughinghouse H. IV."/>
        </authorList>
    </citation>
    <scope>NUCLEOTIDE SEQUENCE [LARGE SCALE GENOMIC DNA]</scope>
    <source>
        <strain evidence="4 5">BLCC-F50</strain>
    </source>
</reference>